<name>A0A1H3UDE0_9BACI</name>
<evidence type="ECO:0000256" key="1">
    <source>
        <dbReference type="ARBA" id="ARBA00010923"/>
    </source>
</evidence>
<dbReference type="PANTHER" id="PTHR30408">
    <property type="entry name" value="TYPE-1 RESTRICTION ENZYME ECOKI SPECIFICITY PROTEIN"/>
    <property type="match status" value="1"/>
</dbReference>
<proteinExistence type="inferred from homology"/>
<evidence type="ECO:0000256" key="2">
    <source>
        <dbReference type="ARBA" id="ARBA00022747"/>
    </source>
</evidence>
<organism evidence="5 6">
    <name type="scientific">Evansella caseinilytica</name>
    <dbReference type="NCBI Taxonomy" id="1503961"/>
    <lineage>
        <taxon>Bacteria</taxon>
        <taxon>Bacillati</taxon>
        <taxon>Bacillota</taxon>
        <taxon>Bacilli</taxon>
        <taxon>Bacillales</taxon>
        <taxon>Bacillaceae</taxon>
        <taxon>Evansella</taxon>
    </lineage>
</organism>
<protein>
    <submittedName>
        <fullName evidence="5">Type I restriction enzyme, S subunit</fullName>
    </submittedName>
</protein>
<accession>A0A1H3UDE0</accession>
<dbReference type="Proteomes" id="UP000198935">
    <property type="component" value="Unassembled WGS sequence"/>
</dbReference>
<dbReference type="CDD" id="cd17244">
    <property type="entry name" value="RMtype1_S_Apa101655I-TRD2-CR2_like"/>
    <property type="match status" value="1"/>
</dbReference>
<dbReference type="OrthoDB" id="9795776at2"/>
<dbReference type="InterPro" id="IPR052021">
    <property type="entry name" value="Type-I_RS_S_subunit"/>
</dbReference>
<evidence type="ECO:0000313" key="6">
    <source>
        <dbReference type="Proteomes" id="UP000198935"/>
    </source>
</evidence>
<evidence type="ECO:0000259" key="4">
    <source>
        <dbReference type="Pfam" id="PF01420"/>
    </source>
</evidence>
<reference evidence="6" key="1">
    <citation type="submission" date="2016-10" db="EMBL/GenBank/DDBJ databases">
        <authorList>
            <person name="Varghese N."/>
            <person name="Submissions S."/>
        </authorList>
    </citation>
    <scope>NUCLEOTIDE SEQUENCE [LARGE SCALE GENOMIC DNA]</scope>
    <source>
        <strain evidence="6">SP</strain>
    </source>
</reference>
<dbReference type="GO" id="GO:0009307">
    <property type="term" value="P:DNA restriction-modification system"/>
    <property type="evidence" value="ECO:0007669"/>
    <property type="project" value="UniProtKB-KW"/>
</dbReference>
<gene>
    <name evidence="5" type="ORF">SAMN05421736_12022</name>
</gene>
<keyword evidence="2" id="KW-0680">Restriction system</keyword>
<dbReference type="Pfam" id="PF01420">
    <property type="entry name" value="Methylase_S"/>
    <property type="match status" value="2"/>
</dbReference>
<feature type="domain" description="Type I restriction modification DNA specificity" evidence="4">
    <location>
        <begin position="74"/>
        <end position="182"/>
    </location>
</feature>
<dbReference type="EMBL" id="FNPI01000020">
    <property type="protein sequence ID" value="SDZ59865.1"/>
    <property type="molecule type" value="Genomic_DNA"/>
</dbReference>
<sequence>MYQLEKLRSQTSHYQLKDIVERVVKPVEVTPEKKYTQIGIRSHGKGIFIKEEVTGKELGNKRVFWIEPNCFIVNIVFAWERAVARTTFVHNGLIASHRFPMYKLDDMKVDLDYFTRLFLTNKGKTLLELASPGGAGRNKTLGQKEFLNLEIDLPNIQIQKFISSFLEKLDNKILLQEEKINLLRDQRKGYIKKIFTQELRFKDDKGHEFSKWSPSTLSKIANITMGFTPDTKNNDFWEGDIPWLTIAGLNNKYIYTGNKFITSSATLGKEIVPKDTLIMSFKLSIGKLAIIKEPLYTNEAICHFSWKTNNISNEYIYYYLSSINVPSFGSRAAKGITLNKDSLNSIVIELPCIEEQNKIANFLSAIDKKINIEENRLNLLLNQKQAFTQHMFI</sequence>
<dbReference type="AlphaFoldDB" id="A0A1H3UDE0"/>
<evidence type="ECO:0000256" key="3">
    <source>
        <dbReference type="ARBA" id="ARBA00023125"/>
    </source>
</evidence>
<feature type="domain" description="Type I restriction modification DNA specificity" evidence="4">
    <location>
        <begin position="211"/>
        <end position="380"/>
    </location>
</feature>
<dbReference type="Gene3D" id="1.10.287.1120">
    <property type="entry name" value="Bipartite methylase S protein"/>
    <property type="match status" value="1"/>
</dbReference>
<evidence type="ECO:0000313" key="5">
    <source>
        <dbReference type="EMBL" id="SDZ59865.1"/>
    </source>
</evidence>
<dbReference type="STRING" id="1503961.SAMN05421736_12022"/>
<comment type="similarity">
    <text evidence="1">Belongs to the type-I restriction system S methylase family.</text>
</comment>
<keyword evidence="6" id="KW-1185">Reference proteome</keyword>
<dbReference type="InterPro" id="IPR000055">
    <property type="entry name" value="Restrct_endonuc_typeI_TRD"/>
</dbReference>
<dbReference type="GO" id="GO:0003677">
    <property type="term" value="F:DNA binding"/>
    <property type="evidence" value="ECO:0007669"/>
    <property type="project" value="UniProtKB-KW"/>
</dbReference>
<dbReference type="PANTHER" id="PTHR30408:SF12">
    <property type="entry name" value="TYPE I RESTRICTION ENZYME MJAVIII SPECIFICITY SUBUNIT"/>
    <property type="match status" value="1"/>
</dbReference>
<dbReference type="Gene3D" id="3.90.220.20">
    <property type="entry name" value="DNA methylase specificity domains"/>
    <property type="match status" value="2"/>
</dbReference>
<dbReference type="SUPFAM" id="SSF116734">
    <property type="entry name" value="DNA methylase specificity domain"/>
    <property type="match status" value="2"/>
</dbReference>
<dbReference type="InterPro" id="IPR044946">
    <property type="entry name" value="Restrct_endonuc_typeI_TRD_sf"/>
</dbReference>
<keyword evidence="3" id="KW-0238">DNA-binding</keyword>